<dbReference type="InterPro" id="IPR050325">
    <property type="entry name" value="Prot/Nucl_acid_deglycase"/>
</dbReference>
<proteinExistence type="inferred from homology"/>
<evidence type="ECO:0000259" key="5">
    <source>
        <dbReference type="Pfam" id="PF01965"/>
    </source>
</evidence>
<gene>
    <name evidence="6" type="ORF">SG34_015885</name>
</gene>
<keyword evidence="2" id="KW-0456">Lyase</keyword>
<name>A0AAF0C541_9GAMM</name>
<accession>A0AAF0C541</accession>
<dbReference type="GO" id="GO:0019243">
    <property type="term" value="P:methylglyoxal catabolic process to D-lactate via S-lactoyl-glutathione"/>
    <property type="evidence" value="ECO:0007669"/>
    <property type="project" value="TreeGrafter"/>
</dbReference>
<reference evidence="6 7" key="2">
    <citation type="journal article" date="2022" name="Mar. Drugs">
        <title>Bioassay-Guided Fractionation Leads to the Detection of Cholic Acid Generated by the Rare Thalassomonas sp.</title>
        <authorList>
            <person name="Pheiffer F."/>
            <person name="Schneider Y.K."/>
            <person name="Hansen E.H."/>
            <person name="Andersen J.H."/>
            <person name="Isaksson J."/>
            <person name="Busche T."/>
            <person name="R C."/>
            <person name="Kalinowski J."/>
            <person name="Zyl L.V."/>
            <person name="Trindade M."/>
        </authorList>
    </citation>
    <scope>NUCLEOTIDE SEQUENCE [LARGE SCALE GENOMIC DNA]</scope>
    <source>
        <strain evidence="6 7">XOM25</strain>
    </source>
</reference>
<keyword evidence="7" id="KW-1185">Reference proteome</keyword>
<dbReference type="GO" id="GO:0019172">
    <property type="term" value="F:glyoxalase III activity"/>
    <property type="evidence" value="ECO:0007669"/>
    <property type="project" value="TreeGrafter"/>
</dbReference>
<dbReference type="PANTHER" id="PTHR48094:SF11">
    <property type="entry name" value="GLUTATHIONE-INDEPENDENT GLYOXALASE HSP31-RELATED"/>
    <property type="match status" value="1"/>
</dbReference>
<evidence type="ECO:0000256" key="3">
    <source>
        <dbReference type="ARBA" id="ARBA00038493"/>
    </source>
</evidence>
<dbReference type="KEGG" id="tvd:SG34_015885"/>
<feature type="domain" description="DJ-1/PfpI" evidence="5">
    <location>
        <begin position="52"/>
        <end position="252"/>
    </location>
</feature>
<dbReference type="AlphaFoldDB" id="A0AAF0C541"/>
<dbReference type="Pfam" id="PF01965">
    <property type="entry name" value="DJ-1_PfpI"/>
    <property type="match status" value="1"/>
</dbReference>
<organism evidence="6 7">
    <name type="scientific">Thalassomonas viridans</name>
    <dbReference type="NCBI Taxonomy" id="137584"/>
    <lineage>
        <taxon>Bacteria</taxon>
        <taxon>Pseudomonadati</taxon>
        <taxon>Pseudomonadota</taxon>
        <taxon>Gammaproteobacteria</taxon>
        <taxon>Alteromonadales</taxon>
        <taxon>Colwelliaceae</taxon>
        <taxon>Thalassomonas</taxon>
    </lineage>
</organism>
<dbReference type="CDD" id="cd03141">
    <property type="entry name" value="GATase1_Hsp31_like"/>
    <property type="match status" value="1"/>
</dbReference>
<evidence type="ECO:0000313" key="6">
    <source>
        <dbReference type="EMBL" id="WDE02922.1"/>
    </source>
</evidence>
<dbReference type="SUPFAM" id="SSF52317">
    <property type="entry name" value="Class I glutamine amidotransferase-like"/>
    <property type="match status" value="1"/>
</dbReference>
<sequence length="376" mass="40988">MTYFKHIKRIQEKLVAVLAFLLISVQVTAAEVNKKILMVVSGYGQEQGETAPGYEFDEFAKAYNVFKANGITVDVASPNGGKVEADKYDPEKSYNAKVLADQAIMAKLDNTLSTAKLDPKAYGGVFIVGGKGAMFDLPKDEALQSVIADIYQQQGAVAAVCHGPAALVDVKLSDGSYLVANKKVNSFTNKEEKLFGKKWMSKFDFMLEDKLAERGAKFQSSDIMLSHVAVDGRLITGQNPTSTVAVATALVERLGLIPVASTQDIDDKTLELVAKFLAGDKSAIKLLADNQNDYHIALVGMYGFYYLKTAETEQHFENALGLMTVAQKAINNPMLDMQIAKTQHKLGQDKAAKTTLNQLLATKPDYKPALDMLKTL</sequence>
<evidence type="ECO:0000313" key="7">
    <source>
        <dbReference type="Proteomes" id="UP000032352"/>
    </source>
</evidence>
<keyword evidence="6" id="KW-0315">Glutamine amidotransferase</keyword>
<dbReference type="Gene3D" id="3.40.50.880">
    <property type="match status" value="1"/>
</dbReference>
<feature type="signal peptide" evidence="4">
    <location>
        <begin position="1"/>
        <end position="29"/>
    </location>
</feature>
<protein>
    <submittedName>
        <fullName evidence="6">Type 1 glutamine amidotransferase domain-containing protein</fullName>
    </submittedName>
</protein>
<dbReference type="Proteomes" id="UP000032352">
    <property type="component" value="Chromosome"/>
</dbReference>
<evidence type="ECO:0000256" key="2">
    <source>
        <dbReference type="ARBA" id="ARBA00023239"/>
    </source>
</evidence>
<dbReference type="PANTHER" id="PTHR48094">
    <property type="entry name" value="PROTEIN/NUCLEIC ACID DEGLYCASE DJ-1-RELATED"/>
    <property type="match status" value="1"/>
</dbReference>
<reference evidence="6 7" key="1">
    <citation type="journal article" date="2015" name="Genome Announc.">
        <title>Draft Genome Sequences of Marine Isolates of Thalassomonas viridans and Thalassomonas actiniarum.</title>
        <authorList>
            <person name="Olonade I."/>
            <person name="van Zyl L.J."/>
            <person name="Trindade M."/>
        </authorList>
    </citation>
    <scope>NUCLEOTIDE SEQUENCE [LARGE SCALE GENOMIC DNA]</scope>
    <source>
        <strain evidence="6 7">XOM25</strain>
    </source>
</reference>
<dbReference type="GO" id="GO:0005737">
    <property type="term" value="C:cytoplasm"/>
    <property type="evidence" value="ECO:0007669"/>
    <property type="project" value="TreeGrafter"/>
</dbReference>
<comment type="similarity">
    <text evidence="3">Belongs to the peptidase C56 family. HSP31-like subfamily.</text>
</comment>
<dbReference type="InterPro" id="IPR029062">
    <property type="entry name" value="Class_I_gatase-like"/>
</dbReference>
<keyword evidence="1" id="KW-0346">Stress response</keyword>
<dbReference type="InterPro" id="IPR002818">
    <property type="entry name" value="DJ-1/PfpI"/>
</dbReference>
<keyword evidence="4" id="KW-0732">Signal</keyword>
<evidence type="ECO:0000256" key="4">
    <source>
        <dbReference type="SAM" id="SignalP"/>
    </source>
</evidence>
<dbReference type="RefSeq" id="WP_063890904.1">
    <property type="nucleotide sequence ID" value="NZ_CP059733.1"/>
</dbReference>
<feature type="chain" id="PRO_5042245168" evidence="4">
    <location>
        <begin position="30"/>
        <end position="376"/>
    </location>
</feature>
<evidence type="ECO:0000256" key="1">
    <source>
        <dbReference type="ARBA" id="ARBA00023016"/>
    </source>
</evidence>
<dbReference type="EMBL" id="CP059733">
    <property type="protein sequence ID" value="WDE02922.1"/>
    <property type="molecule type" value="Genomic_DNA"/>
</dbReference>